<name>A0ABQ9ANI5_9ROSI</name>
<dbReference type="PANTHER" id="PTHR47471">
    <property type="entry name" value="GYF DOMAIN-CONTAINING PROTEIN"/>
    <property type="match status" value="1"/>
</dbReference>
<reference evidence="1" key="2">
    <citation type="journal article" date="2023" name="Int. J. Mol. Sci.">
        <title>De Novo Assembly and Annotation of 11 Diverse Shrub Willow (Salix) Genomes Reveals Novel Gene Organization in Sex-Linked Regions.</title>
        <authorList>
            <person name="Hyden B."/>
            <person name="Feng K."/>
            <person name="Yates T.B."/>
            <person name="Jawdy S."/>
            <person name="Cereghino C."/>
            <person name="Smart L.B."/>
            <person name="Muchero W."/>
        </authorList>
    </citation>
    <scope>NUCLEOTIDE SEQUENCE</scope>
    <source>
        <tissue evidence="1">Shoot tip</tissue>
    </source>
</reference>
<dbReference type="EMBL" id="JAPFFI010000017">
    <property type="protein sequence ID" value="KAJ6354454.1"/>
    <property type="molecule type" value="Genomic_DNA"/>
</dbReference>
<accession>A0ABQ9ANI5</accession>
<dbReference type="PANTHER" id="PTHR47471:SF1">
    <property type="entry name" value="PROTEIN ESSENTIAL FOR POTEXVIRUS ACCUMULATION 1"/>
    <property type="match status" value="1"/>
</dbReference>
<dbReference type="Proteomes" id="UP001141253">
    <property type="component" value="Chromosome 18"/>
</dbReference>
<proteinExistence type="predicted"/>
<evidence type="ECO:0000313" key="2">
    <source>
        <dbReference type="Proteomes" id="UP001141253"/>
    </source>
</evidence>
<protein>
    <submittedName>
        <fullName evidence="1">Uncharacterized protein</fullName>
    </submittedName>
</protein>
<keyword evidence="2" id="KW-1185">Reference proteome</keyword>
<reference evidence="1" key="1">
    <citation type="submission" date="2022-10" db="EMBL/GenBank/DDBJ databases">
        <authorList>
            <person name="Hyden B.L."/>
            <person name="Feng K."/>
            <person name="Yates T."/>
            <person name="Jawdy S."/>
            <person name="Smart L.B."/>
            <person name="Muchero W."/>
        </authorList>
    </citation>
    <scope>NUCLEOTIDE SEQUENCE</scope>
    <source>
        <tissue evidence="1">Shoot tip</tissue>
    </source>
</reference>
<organism evidence="1 2">
    <name type="scientific">Salix suchowensis</name>
    <dbReference type="NCBI Taxonomy" id="1278906"/>
    <lineage>
        <taxon>Eukaryota</taxon>
        <taxon>Viridiplantae</taxon>
        <taxon>Streptophyta</taxon>
        <taxon>Embryophyta</taxon>
        <taxon>Tracheophyta</taxon>
        <taxon>Spermatophyta</taxon>
        <taxon>Magnoliopsida</taxon>
        <taxon>eudicotyledons</taxon>
        <taxon>Gunneridae</taxon>
        <taxon>Pentapetalae</taxon>
        <taxon>rosids</taxon>
        <taxon>fabids</taxon>
        <taxon>Malpighiales</taxon>
        <taxon>Salicaceae</taxon>
        <taxon>Saliceae</taxon>
        <taxon>Salix</taxon>
    </lineage>
</organism>
<evidence type="ECO:0000313" key="1">
    <source>
        <dbReference type="EMBL" id="KAJ6354454.1"/>
    </source>
</evidence>
<gene>
    <name evidence="1" type="ORF">OIU77_005128</name>
</gene>
<comment type="caution">
    <text evidence="1">The sequence shown here is derived from an EMBL/GenBank/DDBJ whole genome shotgun (WGS) entry which is preliminary data.</text>
</comment>
<sequence>MGFGVVMLKGAEELTYAVSVTMGPKILPARSFYVHILMPVDEILRVTQGRDVPAMVSKSEAHSDFPMQHAKLLSSLSNNPQQPPPSQNADLISILQGLSDRPASGIENGVSGWSNFRIRLTSSMLRIFQHWFSLGQQQRLQRQNPPLTNLLAWSRISKIKFLLITL</sequence>